<protein>
    <recommendedName>
        <fullName evidence="3">F-box domain-containing protein</fullName>
    </recommendedName>
</protein>
<dbReference type="GO" id="GO:0031146">
    <property type="term" value="P:SCF-dependent proteasomal ubiquitin-dependent protein catabolic process"/>
    <property type="evidence" value="ECO:0007669"/>
    <property type="project" value="TreeGrafter"/>
</dbReference>
<keyword evidence="1" id="KW-0833">Ubl conjugation pathway</keyword>
<dbReference type="GO" id="GO:0005737">
    <property type="term" value="C:cytoplasm"/>
    <property type="evidence" value="ECO:0007669"/>
    <property type="project" value="TreeGrafter"/>
</dbReference>
<dbReference type="PANTHER" id="PTHR12874">
    <property type="entry name" value="F-BOX ONLY PROTEIN 48-RELATED"/>
    <property type="match status" value="1"/>
</dbReference>
<evidence type="ECO:0000313" key="4">
    <source>
        <dbReference type="EMBL" id="KAG7539641.1"/>
    </source>
</evidence>
<organism evidence="4 5">
    <name type="scientific">Filobasidium floriforme</name>
    <dbReference type="NCBI Taxonomy" id="5210"/>
    <lineage>
        <taxon>Eukaryota</taxon>
        <taxon>Fungi</taxon>
        <taxon>Dikarya</taxon>
        <taxon>Basidiomycota</taxon>
        <taxon>Agaricomycotina</taxon>
        <taxon>Tremellomycetes</taxon>
        <taxon>Filobasidiales</taxon>
        <taxon>Filobasidiaceae</taxon>
        <taxon>Filobasidium</taxon>
    </lineage>
</organism>
<dbReference type="InterPro" id="IPR001810">
    <property type="entry name" value="F-box_dom"/>
</dbReference>
<dbReference type="AlphaFoldDB" id="A0A8K0JR17"/>
<feature type="compositionally biased region" description="Pro residues" evidence="2">
    <location>
        <begin position="1"/>
        <end position="11"/>
    </location>
</feature>
<gene>
    <name evidence="4" type="ORF">FFLO_03440</name>
</gene>
<dbReference type="Proteomes" id="UP000812966">
    <property type="component" value="Unassembled WGS sequence"/>
</dbReference>
<dbReference type="EMBL" id="JABELV010000063">
    <property type="protein sequence ID" value="KAG7539641.1"/>
    <property type="molecule type" value="Genomic_DNA"/>
</dbReference>
<evidence type="ECO:0000256" key="2">
    <source>
        <dbReference type="SAM" id="MobiDB-lite"/>
    </source>
</evidence>
<feature type="domain" description="F-box" evidence="3">
    <location>
        <begin position="166"/>
        <end position="212"/>
    </location>
</feature>
<reference evidence="4" key="1">
    <citation type="submission" date="2020-04" db="EMBL/GenBank/DDBJ databases">
        <title>Analysis of mating type loci in Filobasidium floriforme.</title>
        <authorList>
            <person name="Nowrousian M."/>
        </authorList>
    </citation>
    <scope>NUCLEOTIDE SEQUENCE</scope>
    <source>
        <strain evidence="4">CBS 6242</strain>
    </source>
</reference>
<dbReference type="Gene3D" id="1.20.1280.50">
    <property type="match status" value="1"/>
</dbReference>
<dbReference type="Pfam" id="PF00646">
    <property type="entry name" value="F-box"/>
    <property type="match status" value="1"/>
</dbReference>
<dbReference type="Pfam" id="PF19270">
    <property type="entry name" value="FBO_C"/>
    <property type="match status" value="1"/>
</dbReference>
<keyword evidence="5" id="KW-1185">Reference proteome</keyword>
<proteinExistence type="predicted"/>
<feature type="compositionally biased region" description="Basic and acidic residues" evidence="2">
    <location>
        <begin position="17"/>
        <end position="39"/>
    </location>
</feature>
<dbReference type="SUPFAM" id="SSF81383">
    <property type="entry name" value="F-box domain"/>
    <property type="match status" value="1"/>
</dbReference>
<name>A0A8K0JR17_9TREE</name>
<evidence type="ECO:0000256" key="1">
    <source>
        <dbReference type="ARBA" id="ARBA00022786"/>
    </source>
</evidence>
<dbReference type="InterPro" id="IPR036047">
    <property type="entry name" value="F-box-like_dom_sf"/>
</dbReference>
<dbReference type="GO" id="GO:0019005">
    <property type="term" value="C:SCF ubiquitin ligase complex"/>
    <property type="evidence" value="ECO:0007669"/>
    <property type="project" value="TreeGrafter"/>
</dbReference>
<comment type="caution">
    <text evidence="4">The sequence shown here is derived from an EMBL/GenBank/DDBJ whole genome shotgun (WGS) entry which is preliminary data.</text>
</comment>
<sequence>MERTTTPPPPPTEDELERFRQEWQKELQQQREQRQRHGDAATQRQADAHKTTQAVEQYANAVELEQMGRLNEALQAYRGAYRLDEPGVGDRNDPLTRILFSWLETAREEILHPPIPTDPPVAPSSSTQVVPTYKSPYSADRLPQTIHDLYHHLPLLPLEEKDPDSEILLSKLPEEILENVVEFMDVATLERFGSVCKRLRVLTRGVGKWRTLCRQIYRPPILPPEISLSTLVKRHGLDYRTTFLEERRVRYDGVYISVCHYIRPGQSELAWVNVSYQLVTYHRFLRFYPDGTVIALLTTDHPVDVVHNIKPSLRAKGTLMGRWSLSDWDPEMEKDRPPFPPHAHAAHPINLISITDLIEPGVAHPKYSFEMNLDLRSAQRGRWNKLVMRDYQSVRLGTGEALGLSLKHQKPFFFSK</sequence>
<evidence type="ECO:0000259" key="3">
    <source>
        <dbReference type="PROSITE" id="PS50181"/>
    </source>
</evidence>
<evidence type="ECO:0000313" key="5">
    <source>
        <dbReference type="Proteomes" id="UP000812966"/>
    </source>
</evidence>
<feature type="region of interest" description="Disordered" evidence="2">
    <location>
        <begin position="1"/>
        <end position="52"/>
    </location>
</feature>
<dbReference type="PANTHER" id="PTHR12874:SF9">
    <property type="entry name" value="F-BOX ONLY PROTEIN 48"/>
    <property type="match status" value="1"/>
</dbReference>
<dbReference type="PROSITE" id="PS50181">
    <property type="entry name" value="FBOX"/>
    <property type="match status" value="1"/>
</dbReference>
<accession>A0A8K0JR17</accession>
<dbReference type="InterPro" id="IPR045464">
    <property type="entry name" value="Hrt3/FBXO9_C"/>
</dbReference>